<keyword evidence="2" id="KW-1185">Reference proteome</keyword>
<organism evidence="1 2">
    <name type="scientific">Methylotuvimicrobium alcaliphilum (strain DSM 19304 / NCIMB 14124 / VKM B-2133 / 20Z)</name>
    <name type="common">Methylomicrobium alcaliphilum</name>
    <dbReference type="NCBI Taxonomy" id="1091494"/>
    <lineage>
        <taxon>Bacteria</taxon>
        <taxon>Pseudomonadati</taxon>
        <taxon>Pseudomonadota</taxon>
        <taxon>Gammaproteobacteria</taxon>
        <taxon>Methylococcales</taxon>
        <taxon>Methylococcaceae</taxon>
        <taxon>Methylotuvimicrobium</taxon>
    </lineage>
</organism>
<dbReference type="AlphaFoldDB" id="G4T0U5"/>
<sequence>MWFKSLPVHGGITGFPLLKAMFALIVDTFELKANMNPNDSTLNNFFFQYRANG</sequence>
<evidence type="ECO:0000313" key="1">
    <source>
        <dbReference type="EMBL" id="CCE22379.1"/>
    </source>
</evidence>
<reference evidence="2" key="1">
    <citation type="journal article" date="2012" name="J. Bacteriol.">
        <title>Genome sequence of the haloalkaliphilic methanotrophic bacterium Methylomicrobium alcaliphilum 20Z.</title>
        <authorList>
            <person name="Vuilleumier S."/>
            <person name="Khmelenina V.N."/>
            <person name="Bringel F."/>
            <person name="Reshetnikov A.S."/>
            <person name="Lajus A."/>
            <person name="Mangenot S."/>
            <person name="Rouy Z."/>
            <person name="Op den Camp H.J."/>
            <person name="Jetten M.S."/>
            <person name="Dispirito A.A."/>
            <person name="Dunfield P."/>
            <person name="Klotz M.G."/>
            <person name="Semrau J.D."/>
            <person name="Stein L.Y."/>
            <person name="Barbe V."/>
            <person name="Medigue C."/>
            <person name="Trotsenko Y.A."/>
            <person name="Kalyuzhnaya M.G."/>
        </authorList>
    </citation>
    <scope>NUCLEOTIDE SEQUENCE [LARGE SCALE GENOMIC DNA]</scope>
    <source>
        <strain evidence="2">DSM 19304 / NCIMB 14124 / VKM B-2133 / 20Z</strain>
    </source>
</reference>
<dbReference type="KEGG" id="mah:MEALZ_0684"/>
<proteinExistence type="predicted"/>
<dbReference type="HOGENOM" id="CLU_3063288_0_0_6"/>
<gene>
    <name evidence="1" type="ordered locus">MEALZ_0684</name>
</gene>
<protein>
    <submittedName>
        <fullName evidence="1">Uncharacterized protein</fullName>
    </submittedName>
</protein>
<dbReference type="Proteomes" id="UP000008315">
    <property type="component" value="Chromosome"/>
</dbReference>
<name>G4T0U5_META2</name>
<dbReference type="EMBL" id="FO082060">
    <property type="protein sequence ID" value="CCE22379.1"/>
    <property type="molecule type" value="Genomic_DNA"/>
</dbReference>
<evidence type="ECO:0000313" key="2">
    <source>
        <dbReference type="Proteomes" id="UP000008315"/>
    </source>
</evidence>
<accession>G4T0U5</accession>
<dbReference type="STRING" id="1091494.MEALZ_0684"/>